<evidence type="ECO:0000313" key="3">
    <source>
        <dbReference type="Proteomes" id="UP000287361"/>
    </source>
</evidence>
<protein>
    <recommendedName>
        <fullName evidence="4">Citrate transporter-like domain-containing protein</fullName>
    </recommendedName>
</protein>
<dbReference type="InterPro" id="IPR003474">
    <property type="entry name" value="Glcn_transporter"/>
</dbReference>
<dbReference type="OrthoDB" id="86125at2"/>
<dbReference type="PANTHER" id="PTHR30354:SF7">
    <property type="entry name" value="BLL7963 PROTEIN"/>
    <property type="match status" value="1"/>
</dbReference>
<dbReference type="Proteomes" id="UP000287361">
    <property type="component" value="Unassembled WGS sequence"/>
</dbReference>
<dbReference type="PANTHER" id="PTHR30354">
    <property type="entry name" value="GNT FAMILY GLUCONATE TRANSPORTER"/>
    <property type="match status" value="1"/>
</dbReference>
<evidence type="ECO:0008006" key="4">
    <source>
        <dbReference type="Google" id="ProtNLM"/>
    </source>
</evidence>
<feature type="transmembrane region" description="Helical" evidence="1">
    <location>
        <begin position="254"/>
        <end position="277"/>
    </location>
</feature>
<feature type="transmembrane region" description="Helical" evidence="1">
    <location>
        <begin position="99"/>
        <end position="125"/>
    </location>
</feature>
<proteinExistence type="predicted"/>
<name>A0A401LG61_9FIRM</name>
<accession>A0A401LG61</accession>
<evidence type="ECO:0000313" key="2">
    <source>
        <dbReference type="EMBL" id="GCB30509.1"/>
    </source>
</evidence>
<feature type="transmembrane region" description="Helical" evidence="1">
    <location>
        <begin position="60"/>
        <end position="79"/>
    </location>
</feature>
<dbReference type="Pfam" id="PF02447">
    <property type="entry name" value="GntP_permease"/>
    <property type="match status" value="1"/>
</dbReference>
<dbReference type="GO" id="GO:0015128">
    <property type="term" value="F:gluconate transmembrane transporter activity"/>
    <property type="evidence" value="ECO:0007669"/>
    <property type="project" value="InterPro"/>
</dbReference>
<evidence type="ECO:0000256" key="1">
    <source>
        <dbReference type="SAM" id="Phobius"/>
    </source>
</evidence>
<keyword evidence="3" id="KW-1185">Reference proteome</keyword>
<keyword evidence="1" id="KW-0812">Transmembrane</keyword>
<comment type="caution">
    <text evidence="2">The sequence shown here is derived from an EMBL/GenBank/DDBJ whole genome shotgun (WGS) entry which is preliminary data.</text>
</comment>
<sequence length="281" mass="30831">MNFSVLILLIAIILFGVLAFRQMSALILAPVVTIFVIVLSGMPILDTLLQHFMPATSDYITKYFLIFFVGALFGAVYQFTGAAESIARTMGRFCGNHFVAPMIMCITGLLTFGGVSGFVVFFVVYPIALQMFKRANLTRRLIPAAISAGCWTWSMTAPGSPSIQNTIAMKSLGTTATAAFLPSLIATVAEFLMIFVWLECRARKFTAQGKLFDDASLKMQLSAEELEERSSDNLPHQGAQITLLGICKLTHKEVYFDIAVTQILIPILTLFIFIPLVSLGM</sequence>
<dbReference type="EMBL" id="BHVZ01000014">
    <property type="protein sequence ID" value="GCB30509.1"/>
    <property type="molecule type" value="Genomic_DNA"/>
</dbReference>
<dbReference type="AlphaFoldDB" id="A0A401LG61"/>
<dbReference type="GO" id="GO:0005886">
    <property type="term" value="C:plasma membrane"/>
    <property type="evidence" value="ECO:0007669"/>
    <property type="project" value="TreeGrafter"/>
</dbReference>
<gene>
    <name evidence="2" type="ORF">KGMB03357_21700</name>
</gene>
<organism evidence="2 3">
    <name type="scientific">Anaerotignum faecicola</name>
    <dbReference type="NCBI Taxonomy" id="2358141"/>
    <lineage>
        <taxon>Bacteria</taxon>
        <taxon>Bacillati</taxon>
        <taxon>Bacillota</taxon>
        <taxon>Clostridia</taxon>
        <taxon>Lachnospirales</taxon>
        <taxon>Anaerotignaceae</taxon>
        <taxon>Anaerotignum</taxon>
    </lineage>
</organism>
<reference evidence="2 3" key="1">
    <citation type="submission" date="2018-10" db="EMBL/GenBank/DDBJ databases">
        <title>Draft Genome Sequence of Anaerotignum sp. KCTC 15736.</title>
        <authorList>
            <person name="Choi S.H."/>
            <person name="Kim J.S."/>
            <person name="Kang S.W."/>
            <person name="Lee J.S."/>
            <person name="Park S.H."/>
        </authorList>
    </citation>
    <scope>NUCLEOTIDE SEQUENCE [LARGE SCALE GENOMIC DNA]</scope>
    <source>
        <strain evidence="2 3">KCTC 15736</strain>
    </source>
</reference>
<keyword evidence="1" id="KW-0472">Membrane</keyword>
<feature type="transmembrane region" description="Helical" evidence="1">
    <location>
        <begin position="29"/>
        <end position="48"/>
    </location>
</feature>
<keyword evidence="1" id="KW-1133">Transmembrane helix</keyword>
<feature type="transmembrane region" description="Helical" evidence="1">
    <location>
        <begin position="176"/>
        <end position="198"/>
    </location>
</feature>